<dbReference type="EMBL" id="CM047738">
    <property type="protein sequence ID" value="KAJ0044340.1"/>
    <property type="molecule type" value="Genomic_DNA"/>
</dbReference>
<name>A0ACC0YZI7_9ROSI</name>
<organism evidence="1 2">
    <name type="scientific">Pistacia integerrima</name>
    <dbReference type="NCBI Taxonomy" id="434235"/>
    <lineage>
        <taxon>Eukaryota</taxon>
        <taxon>Viridiplantae</taxon>
        <taxon>Streptophyta</taxon>
        <taxon>Embryophyta</taxon>
        <taxon>Tracheophyta</taxon>
        <taxon>Spermatophyta</taxon>
        <taxon>Magnoliopsida</taxon>
        <taxon>eudicotyledons</taxon>
        <taxon>Gunneridae</taxon>
        <taxon>Pentapetalae</taxon>
        <taxon>rosids</taxon>
        <taxon>malvids</taxon>
        <taxon>Sapindales</taxon>
        <taxon>Anacardiaceae</taxon>
        <taxon>Pistacia</taxon>
    </lineage>
</organism>
<gene>
    <name evidence="1" type="ORF">Pint_05070</name>
</gene>
<accession>A0ACC0YZI7</accession>
<evidence type="ECO:0000313" key="1">
    <source>
        <dbReference type="EMBL" id="KAJ0044340.1"/>
    </source>
</evidence>
<sequence>MFLQRETQNEKVLFLSKILLKIHEFYSLGTGRPRIVTGLV</sequence>
<reference evidence="2" key="1">
    <citation type="journal article" date="2023" name="G3 (Bethesda)">
        <title>Genome assembly and association tests identify interacting loci associated with vigor, precocity, and sex in interspecific pistachio rootstocks.</title>
        <authorList>
            <person name="Palmer W."/>
            <person name="Jacygrad E."/>
            <person name="Sagayaradj S."/>
            <person name="Cavanaugh K."/>
            <person name="Han R."/>
            <person name="Bertier L."/>
            <person name="Beede B."/>
            <person name="Kafkas S."/>
            <person name="Golino D."/>
            <person name="Preece J."/>
            <person name="Michelmore R."/>
        </authorList>
    </citation>
    <scope>NUCLEOTIDE SEQUENCE [LARGE SCALE GENOMIC DNA]</scope>
</reference>
<comment type="caution">
    <text evidence="1">The sequence shown here is derived from an EMBL/GenBank/DDBJ whole genome shotgun (WGS) entry which is preliminary data.</text>
</comment>
<proteinExistence type="predicted"/>
<evidence type="ECO:0000313" key="2">
    <source>
        <dbReference type="Proteomes" id="UP001163603"/>
    </source>
</evidence>
<keyword evidence="2" id="KW-1185">Reference proteome</keyword>
<dbReference type="Proteomes" id="UP001163603">
    <property type="component" value="Chromosome 3"/>
</dbReference>
<protein>
    <submittedName>
        <fullName evidence="1">Uncharacterized protein</fullName>
    </submittedName>
</protein>